<keyword evidence="3" id="KW-1185">Reference proteome</keyword>
<proteinExistence type="predicted"/>
<dbReference type="Proteomes" id="UP001234178">
    <property type="component" value="Unassembled WGS sequence"/>
</dbReference>
<organism evidence="2 3">
    <name type="scientific">Daphnia magna</name>
    <dbReference type="NCBI Taxonomy" id="35525"/>
    <lineage>
        <taxon>Eukaryota</taxon>
        <taxon>Metazoa</taxon>
        <taxon>Ecdysozoa</taxon>
        <taxon>Arthropoda</taxon>
        <taxon>Crustacea</taxon>
        <taxon>Branchiopoda</taxon>
        <taxon>Diplostraca</taxon>
        <taxon>Cladocera</taxon>
        <taxon>Anomopoda</taxon>
        <taxon>Daphniidae</taxon>
        <taxon>Daphnia</taxon>
    </lineage>
</organism>
<evidence type="ECO:0000313" key="3">
    <source>
        <dbReference type="Proteomes" id="UP001234178"/>
    </source>
</evidence>
<protein>
    <submittedName>
        <fullName evidence="2">Uncharacterized protein</fullName>
    </submittedName>
</protein>
<name>A0ABR0B5U5_9CRUS</name>
<accession>A0ABR0B5U5</accession>
<gene>
    <name evidence="2" type="ORF">OUZ56_029096</name>
</gene>
<comment type="caution">
    <text evidence="2">The sequence shown here is derived from an EMBL/GenBank/DDBJ whole genome shotgun (WGS) entry which is preliminary data.</text>
</comment>
<reference evidence="2 3" key="1">
    <citation type="journal article" date="2023" name="Nucleic Acids Res.">
        <title>The hologenome of Daphnia magna reveals possible DNA methylation and microbiome-mediated evolution of the host genome.</title>
        <authorList>
            <person name="Chaturvedi A."/>
            <person name="Li X."/>
            <person name="Dhandapani V."/>
            <person name="Marshall H."/>
            <person name="Kissane S."/>
            <person name="Cuenca-Cambronero M."/>
            <person name="Asole G."/>
            <person name="Calvet F."/>
            <person name="Ruiz-Romero M."/>
            <person name="Marangio P."/>
            <person name="Guigo R."/>
            <person name="Rago D."/>
            <person name="Mirbahai L."/>
            <person name="Eastwood N."/>
            <person name="Colbourne J.K."/>
            <person name="Zhou J."/>
            <person name="Mallon E."/>
            <person name="Orsini L."/>
        </authorList>
    </citation>
    <scope>NUCLEOTIDE SEQUENCE [LARGE SCALE GENOMIC DNA]</scope>
    <source>
        <strain evidence="2">LRV0_1</strain>
    </source>
</reference>
<evidence type="ECO:0000256" key="1">
    <source>
        <dbReference type="SAM" id="MobiDB-lite"/>
    </source>
</evidence>
<evidence type="ECO:0000313" key="2">
    <source>
        <dbReference type="EMBL" id="KAK4037054.1"/>
    </source>
</evidence>
<dbReference type="EMBL" id="JAOYFB010000040">
    <property type="protein sequence ID" value="KAK4037054.1"/>
    <property type="molecule type" value="Genomic_DNA"/>
</dbReference>
<sequence>METNISGTASKKKNERKISADTPEIAAPSAPSLGRHMSSPRPSPSLHFARRPIFASPSPSLCFARRPVFALPVTPSSLCPSPHLRFVRRLVFASWSPPLHFVHSSPRLCGIVVFCKV</sequence>
<feature type="region of interest" description="Disordered" evidence="1">
    <location>
        <begin position="1"/>
        <end position="45"/>
    </location>
</feature>